<keyword evidence="3" id="KW-0963">Cytoplasm</keyword>
<dbReference type="GO" id="GO:0003723">
    <property type="term" value="F:RNA binding"/>
    <property type="evidence" value="ECO:0007669"/>
    <property type="project" value="UniProtKB-KW"/>
</dbReference>
<name>A0A7M1S068_9CAUD</name>
<dbReference type="GO" id="GO:1990904">
    <property type="term" value="C:ribonucleoprotein complex"/>
    <property type="evidence" value="ECO:0007669"/>
    <property type="project" value="UniProtKB-KW"/>
</dbReference>
<dbReference type="GO" id="GO:0046872">
    <property type="term" value="F:metal ion binding"/>
    <property type="evidence" value="ECO:0007669"/>
    <property type="project" value="UniProtKB-KW"/>
</dbReference>
<keyword evidence="9" id="KW-1185">Reference proteome</keyword>
<dbReference type="PROSITE" id="PS50988">
    <property type="entry name" value="TROVE"/>
    <property type="match status" value="1"/>
</dbReference>
<dbReference type="InterPro" id="IPR037214">
    <property type="entry name" value="TROVE_dom_sf"/>
</dbReference>
<feature type="domain" description="TROVE" evidence="7">
    <location>
        <begin position="15"/>
        <end position="348"/>
    </location>
</feature>
<evidence type="ECO:0000259" key="7">
    <source>
        <dbReference type="PROSITE" id="PS50988"/>
    </source>
</evidence>
<dbReference type="PANTHER" id="PTHR14202">
    <property type="entry name" value="60 KDA RIBONUCLEOPROTEIN SSA/RO"/>
    <property type="match status" value="1"/>
</dbReference>
<dbReference type="KEGG" id="vg:65129720"/>
<keyword evidence="5" id="KW-0694">RNA-binding</keyword>
<dbReference type="InterPro" id="IPR008858">
    <property type="entry name" value="TROVE_dom"/>
</dbReference>
<keyword evidence="4" id="KW-0479">Metal-binding</keyword>
<evidence type="ECO:0000313" key="8">
    <source>
        <dbReference type="EMBL" id="QOR59199.1"/>
    </source>
</evidence>
<organism evidence="8 9">
    <name type="scientific">uncultured phage cr111_1</name>
    <dbReference type="NCBI Taxonomy" id="2772071"/>
    <lineage>
        <taxon>Viruses</taxon>
        <taxon>Duplodnaviria</taxon>
        <taxon>Heunggongvirae</taxon>
        <taxon>Uroviricota</taxon>
        <taxon>Caudoviricetes</taxon>
        <taxon>Crassvirales</taxon>
        <taxon>Steigviridae</taxon>
        <taxon>Asinivirinae</taxon>
        <taxon>Lahndsivirus</taxon>
        <taxon>Lahndsivirus rarus</taxon>
    </lineage>
</organism>
<evidence type="ECO:0000256" key="5">
    <source>
        <dbReference type="ARBA" id="ARBA00022884"/>
    </source>
</evidence>
<dbReference type="PANTHER" id="PTHR14202:SF0">
    <property type="entry name" value="RNA-BINDING PROTEIN RO60"/>
    <property type="match status" value="1"/>
</dbReference>
<dbReference type="RefSeq" id="YP_010111357.1">
    <property type="nucleotide sequence ID" value="NC_055880.1"/>
</dbReference>
<dbReference type="Gene3D" id="3.40.50.410">
    <property type="entry name" value="von Willebrand factor, type A domain"/>
    <property type="match status" value="1"/>
</dbReference>
<dbReference type="InterPro" id="IPR036465">
    <property type="entry name" value="vWFA_dom_sf"/>
</dbReference>
<dbReference type="SUPFAM" id="SSF140864">
    <property type="entry name" value="TROVE domain-like"/>
    <property type="match status" value="1"/>
</dbReference>
<comment type="similarity">
    <text evidence="2">Belongs to the Ro 60 kDa family.</text>
</comment>
<evidence type="ECO:0000256" key="6">
    <source>
        <dbReference type="ARBA" id="ARBA00023274"/>
    </source>
</evidence>
<sequence>MSKYNKTKTPVQPTVVNEMGEKAFQLTDKEVLVSTVMTTFLQGAYYETEKEETKKITELAKKLDPLFVAKLALYARKEGNLRSVTHLLAAIVAGNARGAEWAKRFFNKIVVRPDDMTEILGAYQHLNSLPKLRKISNAIKKGFKAVLERLDPYQIDKYKMKKKEITMVDLVNLFHPQPTQKNKEAYDRLLKGMSLSGLYSSTTFEKTMSKAGQTAQSEEDKEELKADAINEVLANPQGAPYMSLLRNLRNILLYAPDSVEEVCRQLTIKEKVLKSKQLPFRFATAYSEVETIPYNKETAKGTVIQFEDDKRNRRYKSSVEFEDKKQMLLEALEEALLYSVQNIPELEGNCAILIDHSGSVRGDADGSSRVSAFSKVTSAMIGNLFGSMMAFRQSNVFIGLFGDRLIPVPIKRDMGLLAFNKYSFAEGAKCGTNTEQGMYDFLRDAIKNKTKIDNLIVFSDCQLGEKGDTPWYGRSYGERSATFVELFKEFKKINPFCNTIVVNLRQTKGNSVFHKSQRILNIAGWSSNIFSVITSNCKGFDALIKEIEAIEI</sequence>
<reference evidence="8 9" key="1">
    <citation type="submission" date="2020-07" db="EMBL/GenBank/DDBJ databases">
        <title>Taxonomic proposal: Crassvirales, a new order of highly abundant and diverse bacterial viruses.</title>
        <authorList>
            <person name="Shkoporov A.N."/>
            <person name="Stockdale S.R."/>
            <person name="Guerin E."/>
            <person name="Ross R.P."/>
            <person name="Hill C."/>
        </authorList>
    </citation>
    <scope>NUCLEOTIDE SEQUENCE [LARGE SCALE GENOMIC DNA]</scope>
</reference>
<evidence type="ECO:0000256" key="2">
    <source>
        <dbReference type="ARBA" id="ARBA00007814"/>
    </source>
</evidence>
<evidence type="ECO:0000256" key="4">
    <source>
        <dbReference type="ARBA" id="ARBA00022723"/>
    </source>
</evidence>
<accession>A0A7M1S068</accession>
<dbReference type="InterPro" id="IPR040322">
    <property type="entry name" value="TROVE2"/>
</dbReference>
<dbReference type="SUPFAM" id="SSF53300">
    <property type="entry name" value="vWA-like"/>
    <property type="match status" value="1"/>
</dbReference>
<proteinExistence type="inferred from homology"/>
<evidence type="ECO:0000313" key="9">
    <source>
        <dbReference type="Proteomes" id="UP000594132"/>
    </source>
</evidence>
<dbReference type="Proteomes" id="UP000594132">
    <property type="component" value="Segment"/>
</dbReference>
<dbReference type="GeneID" id="65129720"/>
<keyword evidence="6" id="KW-0687">Ribonucleoprotein</keyword>
<dbReference type="Pfam" id="PF05731">
    <property type="entry name" value="TROVE"/>
    <property type="match status" value="2"/>
</dbReference>
<protein>
    <recommendedName>
        <fullName evidence="7">TROVE domain-containing protein</fullName>
    </recommendedName>
</protein>
<evidence type="ECO:0000256" key="1">
    <source>
        <dbReference type="ARBA" id="ARBA00004496"/>
    </source>
</evidence>
<dbReference type="EMBL" id="MT774387">
    <property type="protein sequence ID" value="QOR59199.1"/>
    <property type="molecule type" value="Genomic_DNA"/>
</dbReference>
<comment type="subcellular location">
    <subcellularLocation>
        <location evidence="1">Cytoplasm</location>
    </subcellularLocation>
</comment>
<evidence type="ECO:0000256" key="3">
    <source>
        <dbReference type="ARBA" id="ARBA00022490"/>
    </source>
</evidence>